<dbReference type="HOGENOM" id="CLU_1107807_0_0_1"/>
<dbReference type="Proteomes" id="UP000000267">
    <property type="component" value="Unassembled WGS sequence"/>
</dbReference>
<protein>
    <submittedName>
        <fullName evidence="2">Uncharacterized protein</fullName>
    </submittedName>
</protein>
<dbReference type="AlphaFoldDB" id="A7TSC1"/>
<name>A7TSC1_VANPO</name>
<keyword evidence="3" id="KW-1185">Reference proteome</keyword>
<sequence length="251" mass="29144">MNKSSMDTEASMEHQTYFDKNSSNTTEKFKLQSLHINQNVQDLNSDQKAFKIFLSFIQGIDNYSMALELWESLPESSKMLFTNNSTTYQSTSKSNRIIIHSFGQHNKTKLPTLCSRPTIKKTRNTASISRKKKTKHINSIIEELTNDNNNLLESKLHSSSRIPKCNGTNFQYIHQIDHENDMELLAEQFNRLQTRLETVENLLIEPPPKYKAEDTLARKALAKNANHKSIFNIFSRKPFKIGKFFKDDHKR</sequence>
<dbReference type="RefSeq" id="XP_001642691.1">
    <property type="nucleotide sequence ID" value="XM_001642641.1"/>
</dbReference>
<accession>A7TSC1</accession>
<dbReference type="KEGG" id="vpo:Kpol_364p5"/>
<evidence type="ECO:0000256" key="1">
    <source>
        <dbReference type="SAM" id="MobiDB-lite"/>
    </source>
</evidence>
<proteinExistence type="predicted"/>
<dbReference type="InParanoid" id="A7TSC1"/>
<organism evidence="3">
    <name type="scientific">Vanderwaltozyma polyspora (strain ATCC 22028 / DSM 70294 / BCRC 21397 / CBS 2163 / NBRC 10782 / NRRL Y-8283 / UCD 57-17)</name>
    <name type="common">Kluyveromyces polysporus</name>
    <dbReference type="NCBI Taxonomy" id="436907"/>
    <lineage>
        <taxon>Eukaryota</taxon>
        <taxon>Fungi</taxon>
        <taxon>Dikarya</taxon>
        <taxon>Ascomycota</taxon>
        <taxon>Saccharomycotina</taxon>
        <taxon>Saccharomycetes</taxon>
        <taxon>Saccharomycetales</taxon>
        <taxon>Saccharomycetaceae</taxon>
        <taxon>Vanderwaltozyma</taxon>
    </lineage>
</organism>
<gene>
    <name evidence="2" type="ORF">Kpol_364p5</name>
</gene>
<feature type="region of interest" description="Disordered" evidence="1">
    <location>
        <begin position="1"/>
        <end position="21"/>
    </location>
</feature>
<evidence type="ECO:0000313" key="3">
    <source>
        <dbReference type="Proteomes" id="UP000000267"/>
    </source>
</evidence>
<evidence type="ECO:0000313" key="2">
    <source>
        <dbReference type="EMBL" id="EDO14833.1"/>
    </source>
</evidence>
<dbReference type="GeneID" id="5542865"/>
<reference evidence="2 3" key="1">
    <citation type="journal article" date="2007" name="Proc. Natl. Acad. Sci. U.S.A.">
        <title>Independent sorting-out of thousands of duplicated gene pairs in two yeast species descended from a whole-genome duplication.</title>
        <authorList>
            <person name="Scannell D.R."/>
            <person name="Frank A.C."/>
            <person name="Conant G.C."/>
            <person name="Byrne K.P."/>
            <person name="Woolfit M."/>
            <person name="Wolfe K.H."/>
        </authorList>
    </citation>
    <scope>NUCLEOTIDE SEQUENCE [LARGE SCALE GENOMIC DNA]</scope>
    <source>
        <strain evidence="3">ATCC 22028 / DSM 70294 / BCRC 21397 / CBS 2163 / NBRC 10782 / NRRL Y-8283 / UCD 57-17</strain>
    </source>
</reference>
<dbReference type="EMBL" id="DS480505">
    <property type="protein sequence ID" value="EDO14833.1"/>
    <property type="molecule type" value="Genomic_DNA"/>
</dbReference>